<feature type="domain" description="NAD-dependent epimerase/dehydratase" evidence="6">
    <location>
        <begin position="7"/>
        <end position="207"/>
    </location>
</feature>
<feature type="binding site" evidence="5">
    <location>
        <begin position="11"/>
        <end position="17"/>
    </location>
    <ligand>
        <name>NADP(+)</name>
        <dbReference type="ChEBI" id="CHEBI:58349"/>
    </ligand>
</feature>
<dbReference type="GO" id="GO:0042351">
    <property type="term" value="P:'de novo' GDP-L-fucose biosynthetic process"/>
    <property type="evidence" value="ECO:0007669"/>
    <property type="project" value="UniProtKB-UniRule"/>
</dbReference>
<feature type="site" description="Important for catalytic activity" evidence="5">
    <location>
        <position position="124"/>
    </location>
</feature>
<feature type="binding site" evidence="5">
    <location>
        <position position="194"/>
    </location>
    <ligand>
        <name>NADP(+)</name>
        <dbReference type="ChEBI" id="CHEBI:58349"/>
    </ligand>
</feature>
<comment type="catalytic activity">
    <reaction evidence="5">
        <text>GDP-beta-L-fucose + NADP(+) = GDP-4-dehydro-alpha-D-rhamnose + NADPH + H(+)</text>
        <dbReference type="Rhea" id="RHEA:18885"/>
        <dbReference type="ChEBI" id="CHEBI:15378"/>
        <dbReference type="ChEBI" id="CHEBI:57273"/>
        <dbReference type="ChEBI" id="CHEBI:57783"/>
        <dbReference type="ChEBI" id="CHEBI:57964"/>
        <dbReference type="ChEBI" id="CHEBI:58349"/>
        <dbReference type="EC" id="1.1.1.271"/>
    </reaction>
</comment>
<feature type="domain" description="NAD-dependent epimerase/dehydratase" evidence="6">
    <location>
        <begin position="256"/>
        <end position="291"/>
    </location>
</feature>
<evidence type="ECO:0000313" key="8">
    <source>
        <dbReference type="Proteomes" id="UP000007039"/>
    </source>
</evidence>
<dbReference type="eggNOG" id="COG0451">
    <property type="taxonomic scope" value="Bacteria"/>
</dbReference>
<dbReference type="GO" id="GO:0016853">
    <property type="term" value="F:isomerase activity"/>
    <property type="evidence" value="ECO:0007669"/>
    <property type="project" value="UniProtKB-KW"/>
</dbReference>
<keyword evidence="8" id="KW-1185">Reference proteome</keyword>
<reference evidence="7 8" key="2">
    <citation type="journal article" date="2011" name="Stand. Genomic Sci.">
        <title>Complete genome sequence of Calditerrivibrio nitroreducens type strain (Yu37-1).</title>
        <authorList>
            <person name="Pitluck S."/>
            <person name="Sikorski J."/>
            <person name="Zeytun A."/>
            <person name="Lapidus A."/>
            <person name="Nolan M."/>
            <person name="Lucas S."/>
            <person name="Hammon N."/>
            <person name="Deshpande S."/>
            <person name="Cheng J.F."/>
            <person name="Tapia R."/>
            <person name="Han C."/>
            <person name="Goodwin L."/>
            <person name="Liolios K."/>
            <person name="Pagani I."/>
            <person name="Ivanova N."/>
            <person name="Mavromatis K."/>
            <person name="Pati A."/>
            <person name="Chen A."/>
            <person name="Palaniappan K."/>
            <person name="Hauser L."/>
            <person name="Chang Y.J."/>
            <person name="Jeffries C.D."/>
            <person name="Detter J.C."/>
            <person name="Brambilla E."/>
            <person name="Djao O.D."/>
            <person name="Rohde M."/>
            <person name="Spring S."/>
            <person name="Goker M."/>
            <person name="Woyke T."/>
            <person name="Bristow J."/>
            <person name="Eisen J.A."/>
            <person name="Markowitz V."/>
            <person name="Hugenholtz P."/>
            <person name="Kyrpides N.C."/>
            <person name="Klenk H.P."/>
            <person name="Land M."/>
        </authorList>
    </citation>
    <scope>NUCLEOTIDE SEQUENCE [LARGE SCALE GENOMIC DNA]</scope>
    <source>
        <strain evidence="8">DSM 19672 / NBRC 101217 / Yu37-1</strain>
    </source>
</reference>
<protein>
    <recommendedName>
        <fullName evidence="5">GDP-L-fucose synthase</fullName>
        <ecNumber evidence="5">1.1.1.271</ecNumber>
    </recommendedName>
    <alternativeName>
        <fullName evidence="5">GDP-4-keto-6-deoxy-D-mannose-3,5-epimerase-4-reductase</fullName>
    </alternativeName>
</protein>
<dbReference type="Gene3D" id="3.40.50.720">
    <property type="entry name" value="NAD(P)-binding Rossmann-like Domain"/>
    <property type="match status" value="2"/>
</dbReference>
<feature type="site" description="Important for catalytic activity" evidence="5">
    <location>
        <position position="122"/>
    </location>
</feature>
<feature type="active site" description="Proton donor/acceptor" evidence="5">
    <location>
        <position position="151"/>
    </location>
</feature>
<evidence type="ECO:0000259" key="6">
    <source>
        <dbReference type="Pfam" id="PF01370"/>
    </source>
</evidence>
<dbReference type="Pfam" id="PF01370">
    <property type="entry name" value="Epimerase"/>
    <property type="match status" value="2"/>
</dbReference>
<keyword evidence="2 5" id="KW-0521">NADP</keyword>
<dbReference type="InterPro" id="IPR028614">
    <property type="entry name" value="GDP_fucose/colitose_synth"/>
</dbReference>
<feature type="binding site" evidence="5">
    <location>
        <position position="202"/>
    </location>
    <ligand>
        <name>substrate</name>
    </ligand>
</feature>
<dbReference type="InterPro" id="IPR036291">
    <property type="entry name" value="NAD(P)-bd_dom_sf"/>
</dbReference>
<evidence type="ECO:0000256" key="4">
    <source>
        <dbReference type="ARBA" id="ARBA00023235"/>
    </source>
</evidence>
<comment type="function">
    <text evidence="5">Catalyzes the two-step NADP-dependent conversion of GDP-4-dehydro-6-deoxy-D-mannose to GDP-fucose, involving an epimerase and a reductase reaction.</text>
</comment>
<keyword evidence="5" id="KW-0511">Multifunctional enzyme</keyword>
<feature type="binding site" evidence="5">
    <location>
        <position position="262"/>
    </location>
    <ligand>
        <name>substrate</name>
    </ligand>
</feature>
<feature type="binding site" evidence="5">
    <location>
        <begin position="120"/>
        <end position="123"/>
    </location>
    <ligand>
        <name>NADP(+)</name>
        <dbReference type="ChEBI" id="CHEBI:58349"/>
    </ligand>
</feature>
<dbReference type="UniPathway" id="UPA00128">
    <property type="reaction ID" value="UER00191"/>
</dbReference>
<organism evidence="7 8">
    <name type="scientific">Calditerrivibrio nitroreducens (strain DSM 19672 / NBRC 101217 / Yu37-1)</name>
    <dbReference type="NCBI Taxonomy" id="768670"/>
    <lineage>
        <taxon>Bacteria</taxon>
        <taxon>Pseudomonadati</taxon>
        <taxon>Deferribacterota</taxon>
        <taxon>Deferribacteres</taxon>
        <taxon>Deferribacterales</taxon>
        <taxon>Calditerrivibrionaceae</taxon>
    </lineage>
</organism>
<accession>E4THC3</accession>
<comment type="pathway">
    <text evidence="5">Nucleotide-sugar biosynthesis; GDP-L-fucose biosynthesis via de novo pathway; GDP-L-fucose from GDP-alpha-D-mannose: step 2/2.</text>
</comment>
<keyword evidence="3 5" id="KW-0560">Oxidoreductase</keyword>
<comment type="similarity">
    <text evidence="1 5">Belongs to the NAD(P)-dependent epimerase/dehydratase family. Fucose synthase subfamily.</text>
</comment>
<feature type="binding site" evidence="5">
    <location>
        <position position="269"/>
    </location>
    <ligand>
        <name>substrate</name>
    </ligand>
</feature>
<name>E4THC3_CALNY</name>
<dbReference type="EMBL" id="CP002347">
    <property type="protein sequence ID" value="ADR19858.1"/>
    <property type="molecule type" value="Genomic_DNA"/>
</dbReference>
<evidence type="ECO:0000256" key="5">
    <source>
        <dbReference type="HAMAP-Rule" id="MF_00956"/>
    </source>
</evidence>
<feature type="binding site" evidence="5">
    <location>
        <begin position="178"/>
        <end position="181"/>
    </location>
    <ligand>
        <name>NADP(+)</name>
        <dbReference type="ChEBI" id="CHEBI:58349"/>
    </ligand>
</feature>
<dbReference type="HOGENOM" id="CLU_007383_18_0_0"/>
<evidence type="ECO:0000256" key="3">
    <source>
        <dbReference type="ARBA" id="ARBA00023002"/>
    </source>
</evidence>
<dbReference type="RefSeq" id="WP_013452066.1">
    <property type="nucleotide sequence ID" value="NC_014758.1"/>
</dbReference>
<dbReference type="PANTHER" id="PTHR43238">
    <property type="entry name" value="GDP-L-FUCOSE SYNTHASE"/>
    <property type="match status" value="1"/>
</dbReference>
<dbReference type="CDD" id="cd05239">
    <property type="entry name" value="GDP_FS_SDR_e"/>
    <property type="match status" value="1"/>
</dbReference>
<dbReference type="HAMAP" id="MF_00956">
    <property type="entry name" value="GDP_fucose_synth"/>
    <property type="match status" value="1"/>
</dbReference>
<sequence length="374" mass="42347">MKKEDKVLVLGASGLVGGAIVRKLIEKGYKNIIGTYNQRKPELDKEENVKLYNLNLLNQSQTEEFFQQHKPDYVFLAAAKVGGILANDTYKADFIYENLAIALNTINASFKTGIKKLLNLGSSCIYPKYAPQPMKEEYLLTGSLEPTNEPYAIAKISAIKLCRYFNQQYGTNYISAMPTNIYGPYDNFNLETSHVLPALIRKFHLAKLLEEGDFEGIKKDFQKYPIGFGLDDKLNLKDKQSILSVLKKVGITSNSHRSLTLWGSGEVYREFLYVDDLADACVYLMENIDAEDMRKLCPDYFVNVGTGEDLKIKDLATMIKDIVGFKGDSLHDLSKPDGTPRKLLDVSKIKQLGWKPKVSLEEGIRRTYEWYLGK</sequence>
<dbReference type="AlphaFoldDB" id="E4THC3"/>
<dbReference type="GO" id="GO:0050577">
    <property type="term" value="F:GDP-L-fucose synthase activity"/>
    <property type="evidence" value="ECO:0007669"/>
    <property type="project" value="UniProtKB-UniRule"/>
</dbReference>
<dbReference type="STRING" id="768670.Calni_1962"/>
<proteinExistence type="inferred from homology"/>
<dbReference type="Proteomes" id="UP000007039">
    <property type="component" value="Chromosome"/>
</dbReference>
<gene>
    <name evidence="5" type="primary">fcl</name>
    <name evidence="7" type="ordered locus">Calni_1962</name>
</gene>
<feature type="binding site" evidence="5">
    <location>
        <position position="337"/>
    </location>
    <ligand>
        <name>substrate</name>
    </ligand>
</feature>
<dbReference type="EC" id="1.1.1.271" evidence="5"/>
<evidence type="ECO:0000313" key="7">
    <source>
        <dbReference type="EMBL" id="ADR19858.1"/>
    </source>
</evidence>
<dbReference type="InterPro" id="IPR001509">
    <property type="entry name" value="Epimerase_deHydtase"/>
</dbReference>
<keyword evidence="4 5" id="KW-0413">Isomerase</keyword>
<feature type="binding site" evidence="5">
    <location>
        <position position="155"/>
    </location>
    <ligand>
        <name>NADP(+)</name>
        <dbReference type="ChEBI" id="CHEBI:58349"/>
    </ligand>
</feature>
<dbReference type="PANTHER" id="PTHR43238:SF1">
    <property type="entry name" value="GDP-L-FUCOSE SYNTHASE"/>
    <property type="match status" value="1"/>
</dbReference>
<evidence type="ECO:0000256" key="1">
    <source>
        <dbReference type="ARBA" id="ARBA00005959"/>
    </source>
</evidence>
<dbReference type="SUPFAM" id="SSF51735">
    <property type="entry name" value="NAD(P)-binding Rossmann-fold domains"/>
    <property type="match status" value="1"/>
</dbReference>
<dbReference type="GO" id="GO:0070401">
    <property type="term" value="F:NADP+ binding"/>
    <property type="evidence" value="ECO:0007669"/>
    <property type="project" value="UniProtKB-UniRule"/>
</dbReference>
<evidence type="ECO:0000256" key="2">
    <source>
        <dbReference type="ARBA" id="ARBA00022857"/>
    </source>
</evidence>
<dbReference type="KEGG" id="cni:Calni_1962"/>
<dbReference type="OrthoDB" id="9811425at2"/>
<reference key="1">
    <citation type="submission" date="2010-11" db="EMBL/GenBank/DDBJ databases">
        <title>The complete genome of chromosome of Calditerrivibrio nitroreducens DSM 19672.</title>
        <authorList>
            <consortium name="US DOE Joint Genome Institute (JGI-PGF)"/>
            <person name="Lucas S."/>
            <person name="Copeland A."/>
            <person name="Lapidus A."/>
            <person name="Bruce D."/>
            <person name="Goodwin L."/>
            <person name="Pitluck S."/>
            <person name="Kyrpides N."/>
            <person name="Mavromatis K."/>
            <person name="Ivanova N."/>
            <person name="Mikhailova N."/>
            <person name="Zeytun A."/>
            <person name="Brettin T."/>
            <person name="Detter J.C."/>
            <person name="Tapia R."/>
            <person name="Han C."/>
            <person name="Land M."/>
            <person name="Hauser L."/>
            <person name="Markowitz V."/>
            <person name="Cheng J.-F."/>
            <person name="Hugenholtz P."/>
            <person name="Woyke T."/>
            <person name="Wu D."/>
            <person name="Spring S."/>
            <person name="Schroeder M."/>
            <person name="Brambilla E."/>
            <person name="Klenk H.-P."/>
            <person name="Eisen J.A."/>
        </authorList>
    </citation>
    <scope>NUCLEOTIDE SEQUENCE [LARGE SCALE GENOMIC DNA]</scope>
    <source>
        <strain>DSM 19672</strain>
    </source>
</reference>